<feature type="short sequence motif" description="Histidine triad motif" evidence="6">
    <location>
        <begin position="121"/>
        <end position="125"/>
    </location>
</feature>
<dbReference type="FunFam" id="3.30.428.10:FF:000011">
    <property type="entry name" value="Fragile histidine triad"/>
    <property type="match status" value="1"/>
</dbReference>
<keyword evidence="1 7" id="KW-0547">Nucleotide-binding</keyword>
<evidence type="ECO:0000313" key="10">
    <source>
        <dbReference type="Proteomes" id="UP000243308"/>
    </source>
</evidence>
<proteinExistence type="predicted"/>
<dbReference type="InterPro" id="IPR051884">
    <property type="entry name" value="Bis(5'-adenosyl)-TPase_reg"/>
</dbReference>
<organism evidence="9 10">
    <name type="scientific">Podila verticillata NRRL 6337</name>
    <dbReference type="NCBI Taxonomy" id="1069443"/>
    <lineage>
        <taxon>Eukaryota</taxon>
        <taxon>Fungi</taxon>
        <taxon>Fungi incertae sedis</taxon>
        <taxon>Mucoromycota</taxon>
        <taxon>Mortierellomycotina</taxon>
        <taxon>Mortierellomycetes</taxon>
        <taxon>Mortierellales</taxon>
        <taxon>Mortierellaceae</taxon>
        <taxon>Podila</taxon>
    </lineage>
</organism>
<evidence type="ECO:0000256" key="4">
    <source>
        <dbReference type="PIRSR" id="PIRSR639383-2"/>
    </source>
</evidence>
<evidence type="ECO:0000256" key="2">
    <source>
        <dbReference type="ARBA" id="ARBA00022801"/>
    </source>
</evidence>
<dbReference type="PROSITE" id="PS51084">
    <property type="entry name" value="HIT_2"/>
    <property type="match status" value="1"/>
</dbReference>
<dbReference type="Gene3D" id="3.30.428.10">
    <property type="entry name" value="HIT-like"/>
    <property type="match status" value="1"/>
</dbReference>
<dbReference type="EC" id="3.6.1.29" evidence="7"/>
<dbReference type="PANTHER" id="PTHR46243">
    <property type="entry name" value="BIS(5'-ADENOSYL)-TRIPHOSPHATASE"/>
    <property type="match status" value="1"/>
</dbReference>
<dbReference type="CDD" id="cd01275">
    <property type="entry name" value="FHIT"/>
    <property type="match status" value="1"/>
</dbReference>
<dbReference type="InterPro" id="IPR039383">
    <property type="entry name" value="FHIT"/>
</dbReference>
<dbReference type="PANTHER" id="PTHR46243:SF1">
    <property type="entry name" value="BIS(5'-ADENOSYL)-TRIPHOSPHATASE"/>
    <property type="match status" value="1"/>
</dbReference>
<feature type="binding site" evidence="4">
    <location>
        <position position="54"/>
    </location>
    <ligand>
        <name>substrate</name>
    </ligand>
</feature>
<protein>
    <recommendedName>
        <fullName evidence="7">Bis(5'-adenosyl)-triphosphatase</fullName>
        <ecNumber evidence="7">3.6.1.29</ecNumber>
    </recommendedName>
</protein>
<dbReference type="InterPro" id="IPR011146">
    <property type="entry name" value="HIT-like"/>
</dbReference>
<feature type="binding site" evidence="4">
    <location>
        <begin position="116"/>
        <end position="119"/>
    </location>
    <ligand>
        <name>substrate</name>
    </ligand>
</feature>
<name>A0A086TL79_9FUNG</name>
<feature type="binding site" evidence="4">
    <location>
        <position position="125"/>
    </location>
    <ligand>
        <name>substrate</name>
    </ligand>
</feature>
<dbReference type="OrthoDB" id="680339at2759"/>
<sequence length="198" mass="22111">MTYLKKISRVLEEMHSGSTHSFFSSDCSMYMFGPHTISAGQVFFKTKYSLGLVNLKPILPGHVLVISRRNVPRFLDLSPEEVSDMFQSAQRIGHIIEKEYGGSSLTIACQDGPHAGQTVPHCHVHVIPRRLGDYVNNDDIYTDITNNTAELLTKDVPTATAATVVLHKGVDNEDRRPRTEEEMAQEATRLELLMGQAQ</sequence>
<evidence type="ECO:0000256" key="7">
    <source>
        <dbReference type="RuleBase" id="RU366076"/>
    </source>
</evidence>
<dbReference type="GO" id="GO:0000166">
    <property type="term" value="F:nucleotide binding"/>
    <property type="evidence" value="ECO:0007669"/>
    <property type="project" value="UniProtKB-KW"/>
</dbReference>
<keyword evidence="2 7" id="KW-0378">Hydrolase</keyword>
<evidence type="ECO:0000313" key="9">
    <source>
        <dbReference type="EMBL" id="KFH62706.1"/>
    </source>
</evidence>
<dbReference type="InterPro" id="IPR036265">
    <property type="entry name" value="HIT-like_sf"/>
</dbReference>
<dbReference type="Pfam" id="PF01230">
    <property type="entry name" value="HIT"/>
    <property type="match status" value="1"/>
</dbReference>
<feature type="active site" description="Tele-AMP-histidine intermediate" evidence="3">
    <location>
        <position position="123"/>
    </location>
</feature>
<feature type="domain" description="HIT" evidence="8">
    <location>
        <begin position="29"/>
        <end position="136"/>
    </location>
</feature>
<accession>A0A086TL79</accession>
<evidence type="ECO:0000256" key="1">
    <source>
        <dbReference type="ARBA" id="ARBA00022741"/>
    </source>
</evidence>
<dbReference type="GO" id="GO:0047710">
    <property type="term" value="F:bis(5'-adenosyl)-triphosphatase activity"/>
    <property type="evidence" value="ECO:0007669"/>
    <property type="project" value="UniProtKB-UniRule"/>
</dbReference>
<evidence type="ECO:0000256" key="3">
    <source>
        <dbReference type="PIRSR" id="PIRSR639383-1"/>
    </source>
</evidence>
<feature type="site" description="Important for induction of apoptosis" evidence="5">
    <location>
        <position position="141"/>
    </location>
</feature>
<keyword evidence="10" id="KW-1185">Reference proteome</keyword>
<comment type="catalytic activity">
    <reaction evidence="7">
        <text>P(1),P(3)-bis(5'-adenosyl) triphosphate + H2O = AMP + ADP + 2 H(+)</text>
        <dbReference type="Rhea" id="RHEA:13893"/>
        <dbReference type="ChEBI" id="CHEBI:15377"/>
        <dbReference type="ChEBI" id="CHEBI:15378"/>
        <dbReference type="ChEBI" id="CHEBI:58529"/>
        <dbReference type="ChEBI" id="CHEBI:456215"/>
        <dbReference type="ChEBI" id="CHEBI:456216"/>
        <dbReference type="EC" id="3.6.1.29"/>
    </reaction>
</comment>
<dbReference type="SUPFAM" id="SSF54197">
    <property type="entry name" value="HIT-like"/>
    <property type="match status" value="1"/>
</dbReference>
<reference evidence="9 10" key="1">
    <citation type="submission" date="2011-02" db="EMBL/GenBank/DDBJ databases">
        <title>The Genome Sequence of Mortierella verticillata NRRL 6337.</title>
        <authorList>
            <consortium name="The Broad Institute Genome Sequencing Platform"/>
            <person name="Russ C."/>
            <person name="Cuomo C."/>
            <person name="Burger G."/>
            <person name="Gray M.W."/>
            <person name="Holland P.W.H."/>
            <person name="King N."/>
            <person name="Lang F.B.F."/>
            <person name="Roger A.J."/>
            <person name="Ruiz-Trillo I."/>
            <person name="Young S.K."/>
            <person name="Zeng Q."/>
            <person name="Gargeya S."/>
            <person name="Alvarado L."/>
            <person name="Berlin A."/>
            <person name="Chapman S.B."/>
            <person name="Chen Z."/>
            <person name="Freedman E."/>
            <person name="Gellesch M."/>
            <person name="Goldberg J."/>
            <person name="Griggs A."/>
            <person name="Gujja S."/>
            <person name="Heilman E."/>
            <person name="Heiman D."/>
            <person name="Howarth C."/>
            <person name="Mehta T."/>
            <person name="Neiman D."/>
            <person name="Pearson M."/>
            <person name="Roberts A."/>
            <person name="Saif S."/>
            <person name="Shea T."/>
            <person name="Shenoy N."/>
            <person name="Sisk P."/>
            <person name="Stolte C."/>
            <person name="Sykes S."/>
            <person name="White J."/>
            <person name="Yandava C."/>
            <person name="Haas B."/>
            <person name="Nusbaum C."/>
            <person name="Birren B."/>
        </authorList>
    </citation>
    <scope>NUCLEOTIDE SEQUENCE [LARGE SCALE GENOMIC DNA]</scope>
    <source>
        <strain evidence="9 10">NRRL 6337</strain>
    </source>
</reference>
<comment type="cofactor">
    <cofactor evidence="7">
        <name>Mn(2+)</name>
        <dbReference type="ChEBI" id="CHEBI:29035"/>
    </cofactor>
</comment>
<feature type="binding site" evidence="4">
    <location>
        <position position="110"/>
    </location>
    <ligand>
        <name>substrate</name>
    </ligand>
</feature>
<dbReference type="AlphaFoldDB" id="A0A086TL79"/>
<evidence type="ECO:0000256" key="5">
    <source>
        <dbReference type="PIRSR" id="PIRSR639383-3"/>
    </source>
</evidence>
<gene>
    <name evidence="9" type="ORF">MVEG_12098</name>
</gene>
<evidence type="ECO:0000256" key="6">
    <source>
        <dbReference type="PROSITE-ProRule" id="PRU00464"/>
    </source>
</evidence>
<feature type="binding site" evidence="4">
    <location>
        <position position="35"/>
    </location>
    <ligand>
        <name>substrate</name>
    </ligand>
</feature>
<dbReference type="Proteomes" id="UP000243308">
    <property type="component" value="Unassembled WGS sequence"/>
</dbReference>
<dbReference type="EMBL" id="KN042431">
    <property type="protein sequence ID" value="KFH62706.1"/>
    <property type="molecule type" value="Genomic_DNA"/>
</dbReference>
<evidence type="ECO:0000259" key="8">
    <source>
        <dbReference type="PROSITE" id="PS51084"/>
    </source>
</evidence>